<evidence type="ECO:0000256" key="1">
    <source>
        <dbReference type="ARBA" id="ARBA00004429"/>
    </source>
</evidence>
<keyword evidence="7 8" id="KW-0472">Membrane</keyword>
<gene>
    <name evidence="9" type="ORF">FLAG1_05632</name>
</gene>
<dbReference type="InterPro" id="IPR007272">
    <property type="entry name" value="Sulf_transp_TsuA/YedE"/>
</dbReference>
<dbReference type="Proteomes" id="UP000037904">
    <property type="component" value="Unassembled WGS sequence"/>
</dbReference>
<keyword evidence="2" id="KW-0813">Transport</keyword>
<dbReference type="PANTHER" id="PTHR30574">
    <property type="entry name" value="INNER MEMBRANE PROTEIN YEDE"/>
    <property type="match status" value="1"/>
</dbReference>
<dbReference type="EMBL" id="JXCE01000095">
    <property type="protein sequence ID" value="KPA41479.1"/>
    <property type="molecule type" value="Genomic_DNA"/>
</dbReference>
<evidence type="ECO:0000256" key="6">
    <source>
        <dbReference type="ARBA" id="ARBA00022989"/>
    </source>
</evidence>
<dbReference type="AlphaFoldDB" id="A0A0M9EWQ8"/>
<evidence type="ECO:0000256" key="7">
    <source>
        <dbReference type="ARBA" id="ARBA00023136"/>
    </source>
</evidence>
<evidence type="ECO:0000313" key="9">
    <source>
        <dbReference type="EMBL" id="KPA41479.1"/>
    </source>
</evidence>
<comment type="caution">
    <text evidence="9">The sequence shown here is derived from an EMBL/GenBank/DDBJ whole genome shotgun (WGS) entry which is preliminary data.</text>
</comment>
<evidence type="ECO:0000256" key="8">
    <source>
        <dbReference type="SAM" id="Phobius"/>
    </source>
</evidence>
<keyword evidence="6 8" id="KW-1133">Transmembrane helix</keyword>
<dbReference type="PANTHER" id="PTHR30574:SF1">
    <property type="entry name" value="SULPHUR TRANSPORT DOMAIN-CONTAINING PROTEIN"/>
    <property type="match status" value="1"/>
</dbReference>
<feature type="transmembrane region" description="Helical" evidence="8">
    <location>
        <begin position="80"/>
        <end position="104"/>
    </location>
</feature>
<accession>A0A0M9EWQ8</accession>
<evidence type="ECO:0000313" key="10">
    <source>
        <dbReference type="Proteomes" id="UP000037904"/>
    </source>
</evidence>
<keyword evidence="10" id="KW-1185">Reference proteome</keyword>
<protein>
    <submittedName>
        <fullName evidence="9">Uncharacterized protein</fullName>
    </submittedName>
</protein>
<feature type="transmembrane region" description="Helical" evidence="8">
    <location>
        <begin position="267"/>
        <end position="286"/>
    </location>
</feature>
<evidence type="ECO:0000256" key="5">
    <source>
        <dbReference type="ARBA" id="ARBA00022692"/>
    </source>
</evidence>
<feature type="transmembrane region" description="Helical" evidence="8">
    <location>
        <begin position="184"/>
        <end position="204"/>
    </location>
</feature>
<proteinExistence type="predicted"/>
<dbReference type="Pfam" id="PF04143">
    <property type="entry name" value="Sulf_transp"/>
    <property type="match status" value="1"/>
</dbReference>
<evidence type="ECO:0000256" key="2">
    <source>
        <dbReference type="ARBA" id="ARBA00022448"/>
    </source>
</evidence>
<organism evidence="9 10">
    <name type="scientific">Fusarium langsethiae</name>
    <dbReference type="NCBI Taxonomy" id="179993"/>
    <lineage>
        <taxon>Eukaryota</taxon>
        <taxon>Fungi</taxon>
        <taxon>Dikarya</taxon>
        <taxon>Ascomycota</taxon>
        <taxon>Pezizomycotina</taxon>
        <taxon>Sordariomycetes</taxon>
        <taxon>Hypocreomycetidae</taxon>
        <taxon>Hypocreales</taxon>
        <taxon>Nectriaceae</taxon>
        <taxon>Fusarium</taxon>
    </lineage>
</organism>
<keyword evidence="5 8" id="KW-0812">Transmembrane</keyword>
<keyword evidence="4" id="KW-0997">Cell inner membrane</keyword>
<feature type="transmembrane region" description="Helical" evidence="8">
    <location>
        <begin position="298"/>
        <end position="323"/>
    </location>
</feature>
<keyword evidence="3" id="KW-1003">Cell membrane</keyword>
<feature type="transmembrane region" description="Helical" evidence="8">
    <location>
        <begin position="240"/>
        <end position="261"/>
    </location>
</feature>
<dbReference type="GO" id="GO:0005886">
    <property type="term" value="C:plasma membrane"/>
    <property type="evidence" value="ECO:0007669"/>
    <property type="project" value="UniProtKB-SubCell"/>
</dbReference>
<evidence type="ECO:0000256" key="3">
    <source>
        <dbReference type="ARBA" id="ARBA00022475"/>
    </source>
</evidence>
<reference evidence="9 10" key="1">
    <citation type="submission" date="2015-04" db="EMBL/GenBank/DDBJ databases">
        <title>The draft genome sequence of Fusarium langsethiae, a T-2/HT-2 mycotoxin producer.</title>
        <authorList>
            <person name="Lysoe E."/>
            <person name="Divon H.H."/>
            <person name="Terzi V."/>
            <person name="Orru L."/>
            <person name="Lamontanara A."/>
            <person name="Kolseth A.-K."/>
            <person name="Frandsen R.J."/>
            <person name="Nielsen K."/>
            <person name="Thrane U."/>
        </authorList>
    </citation>
    <scope>NUCLEOTIDE SEQUENCE [LARGE SCALE GENOMIC DNA]</scope>
    <source>
        <strain evidence="9 10">Fl201059</strain>
    </source>
</reference>
<comment type="subcellular location">
    <subcellularLocation>
        <location evidence="1">Cell inner membrane</location>
        <topology evidence="1">Multi-pass membrane protein</topology>
    </subcellularLocation>
</comment>
<evidence type="ECO:0000256" key="4">
    <source>
        <dbReference type="ARBA" id="ARBA00022519"/>
    </source>
</evidence>
<name>A0A0M9EWQ8_FUSLA</name>
<feature type="transmembrane region" description="Helical" evidence="8">
    <location>
        <begin position="110"/>
        <end position="130"/>
    </location>
</feature>
<sequence>MVALLSGAVYGASTIAGGAYLPSTIIDQFKFQDWHLLQTSLGAVASSAIIYRIAEHFGYVKLKPRSSSPIGLFGQYDGNVIGGFLLGAGMALSGSCPGILFAQIGAGLRTGLYALGGAIVGGIAYTGYVAQAAKAQREKADVKPETITLDENLGLSKDTTTAIFESVCLNAIAASVAYTTGSDWSIFSAGSGLFIGFSQLFSILTRRSMLGISGSYEEFGNHFWWLTRGTSWPNSRQNTLFAAGMASGAWIFTTIFPSFVPRDIIEVNPWLAGIGGFMMVVGSRLAGGCTSGHGVSGLSLMSTSSLITMSTAFAAGSLVAPFAH</sequence>